<dbReference type="EMBL" id="UAWG01000024">
    <property type="protein sequence ID" value="SQB61763.1"/>
    <property type="molecule type" value="Genomic_DNA"/>
</dbReference>
<protein>
    <submittedName>
        <fullName evidence="1">Uncharacterized protein</fullName>
    </submittedName>
</protein>
<evidence type="ECO:0000313" key="2">
    <source>
        <dbReference type="Proteomes" id="UP000249986"/>
    </source>
</evidence>
<evidence type="ECO:0000313" key="1">
    <source>
        <dbReference type="EMBL" id="SQB61763.1"/>
    </source>
</evidence>
<dbReference type="RefSeq" id="WP_242979436.1">
    <property type="nucleotide sequence ID" value="NZ_UAWG01000024.1"/>
</dbReference>
<gene>
    <name evidence="1" type="ORF">NCTC10719_03454</name>
</gene>
<organism evidence="1 2">
    <name type="scientific">Clostridium perfringens</name>
    <dbReference type="NCBI Taxonomy" id="1502"/>
    <lineage>
        <taxon>Bacteria</taxon>
        <taxon>Bacillati</taxon>
        <taxon>Bacillota</taxon>
        <taxon>Clostridia</taxon>
        <taxon>Eubacteriales</taxon>
        <taxon>Clostridiaceae</taxon>
        <taxon>Clostridium</taxon>
    </lineage>
</organism>
<sequence>MKIKLLPHTGNIKWVNSVSPNKEKFKAKIKELSKEIRYLRKINTLDRERLVEGIERTNFKIRGILNYYRMCDKLSIECRKYAYTLKYNIHIRQLKDMEENGYGQEMFKI</sequence>
<dbReference type="Proteomes" id="UP000249986">
    <property type="component" value="Unassembled WGS sequence"/>
</dbReference>
<dbReference type="AlphaFoldDB" id="A0A2X2YFP6"/>
<name>A0A2X2YFP6_CLOPF</name>
<reference evidence="1 2" key="1">
    <citation type="submission" date="2018-06" db="EMBL/GenBank/DDBJ databases">
        <authorList>
            <consortium name="Pathogen Informatics"/>
            <person name="Doyle S."/>
        </authorList>
    </citation>
    <scope>NUCLEOTIDE SEQUENCE [LARGE SCALE GENOMIC DNA]</scope>
    <source>
        <strain evidence="1 2">NCTC10719</strain>
    </source>
</reference>
<proteinExistence type="predicted"/>
<accession>A0A2X2YFP6</accession>